<name>A0A3B0TUK6_9ZZZZ</name>
<feature type="compositionally biased region" description="Acidic residues" evidence="1">
    <location>
        <begin position="49"/>
        <end position="59"/>
    </location>
</feature>
<accession>A0A3B0TUK6</accession>
<evidence type="ECO:0000313" key="2">
    <source>
        <dbReference type="EMBL" id="VAW19883.1"/>
    </source>
</evidence>
<gene>
    <name evidence="2" type="ORF">MNBD_BACTEROID05-626</name>
</gene>
<feature type="compositionally biased region" description="Acidic residues" evidence="1">
    <location>
        <begin position="67"/>
        <end position="77"/>
    </location>
</feature>
<feature type="region of interest" description="Disordered" evidence="1">
    <location>
        <begin position="48"/>
        <end position="127"/>
    </location>
</feature>
<feature type="compositionally biased region" description="Basic and acidic residues" evidence="1">
    <location>
        <begin position="79"/>
        <end position="101"/>
    </location>
</feature>
<evidence type="ECO:0000256" key="1">
    <source>
        <dbReference type="SAM" id="MobiDB-lite"/>
    </source>
</evidence>
<organism evidence="2">
    <name type="scientific">hydrothermal vent metagenome</name>
    <dbReference type="NCBI Taxonomy" id="652676"/>
    <lineage>
        <taxon>unclassified sequences</taxon>
        <taxon>metagenomes</taxon>
        <taxon>ecological metagenomes</taxon>
    </lineage>
</organism>
<reference evidence="2" key="1">
    <citation type="submission" date="2018-06" db="EMBL/GenBank/DDBJ databases">
        <authorList>
            <person name="Zhirakovskaya E."/>
        </authorList>
    </citation>
    <scope>NUCLEOTIDE SEQUENCE</scope>
</reference>
<protein>
    <submittedName>
        <fullName evidence="2">Uncharacterized protein</fullName>
    </submittedName>
</protein>
<dbReference type="EMBL" id="UOEN01000508">
    <property type="protein sequence ID" value="VAW19883.1"/>
    <property type="molecule type" value="Genomic_DNA"/>
</dbReference>
<dbReference type="AlphaFoldDB" id="A0A3B0TUK6"/>
<sequence>KGSGSRVFNELNNDLDEDTLIPVRMAIGFSVSQNVSVIGDKVETRIDSEDVQIESETDSALDKEEKESSDELEEVSLDLELKETEKETLCEEEDSIKKNTPEENEESKEDEEPPAIKKRRSIFNMFR</sequence>
<feature type="compositionally biased region" description="Acidic residues" evidence="1">
    <location>
        <begin position="102"/>
        <end position="113"/>
    </location>
</feature>
<feature type="non-terminal residue" evidence="2">
    <location>
        <position position="1"/>
    </location>
</feature>
<proteinExistence type="predicted"/>